<reference evidence="2" key="2">
    <citation type="submission" date="2017-11" db="EMBL/GenBank/DDBJ databases">
        <title>Coralsnake Venomics: Analyses of Venom Gland Transcriptomes and Proteomes of Six Brazilian Taxa.</title>
        <authorList>
            <person name="Aird S.D."/>
            <person name="Jorge da Silva N."/>
            <person name="Qiu L."/>
            <person name="Villar-Briones A."/>
            <person name="Aparecida-Saddi V."/>
            <person name="Campos-Telles M.P."/>
            <person name="Grau M."/>
            <person name="Mikheyev A.S."/>
        </authorList>
    </citation>
    <scope>NUCLEOTIDE SEQUENCE</scope>
    <source>
        <tissue evidence="2">Venom_gland</tissue>
    </source>
</reference>
<protein>
    <submittedName>
        <fullName evidence="2">Uncharacterized protein</fullName>
    </submittedName>
</protein>
<sequence length="118" mass="13015">MANKGEGKACAQDKSKKNRPSKAAEKDAHRRQRALEKQIDKNTREASGSSQWPLSRPPSIQGSISAVPPQTIGSRPASISGEPQEGHRSGEPQKPFSLLQRLALGRRSLSRKRFRSYP</sequence>
<feature type="compositionally biased region" description="Polar residues" evidence="1">
    <location>
        <begin position="45"/>
        <end position="64"/>
    </location>
</feature>
<accession>A0A2D4IBU4</accession>
<feature type="compositionally biased region" description="Basic and acidic residues" evidence="1">
    <location>
        <begin position="22"/>
        <end position="44"/>
    </location>
</feature>
<feature type="compositionally biased region" description="Basic residues" evidence="1">
    <location>
        <begin position="108"/>
        <end position="118"/>
    </location>
</feature>
<evidence type="ECO:0000313" key="2">
    <source>
        <dbReference type="EMBL" id="LAA81677.1"/>
    </source>
</evidence>
<dbReference type="EMBL" id="IACK01085103">
    <property type="protein sequence ID" value="LAA81677.1"/>
    <property type="molecule type" value="Transcribed_RNA"/>
</dbReference>
<reference evidence="2" key="1">
    <citation type="submission" date="2017-07" db="EMBL/GenBank/DDBJ databases">
        <authorList>
            <person name="Mikheyev A."/>
            <person name="Grau M."/>
        </authorList>
    </citation>
    <scope>NUCLEOTIDE SEQUENCE</scope>
    <source>
        <tissue evidence="2">Venom_gland</tissue>
    </source>
</reference>
<evidence type="ECO:0000256" key="1">
    <source>
        <dbReference type="SAM" id="MobiDB-lite"/>
    </source>
</evidence>
<name>A0A2D4IBU4_MICLE</name>
<feature type="region of interest" description="Disordered" evidence="1">
    <location>
        <begin position="1"/>
        <end position="118"/>
    </location>
</feature>
<dbReference type="AlphaFoldDB" id="A0A2D4IBU4"/>
<proteinExistence type="predicted"/>
<organism evidence="2">
    <name type="scientific">Micrurus lemniscatus lemniscatus</name>
    <dbReference type="NCBI Taxonomy" id="129467"/>
    <lineage>
        <taxon>Eukaryota</taxon>
        <taxon>Metazoa</taxon>
        <taxon>Chordata</taxon>
        <taxon>Craniata</taxon>
        <taxon>Vertebrata</taxon>
        <taxon>Euteleostomi</taxon>
        <taxon>Lepidosauria</taxon>
        <taxon>Squamata</taxon>
        <taxon>Bifurcata</taxon>
        <taxon>Unidentata</taxon>
        <taxon>Episquamata</taxon>
        <taxon>Toxicofera</taxon>
        <taxon>Serpentes</taxon>
        <taxon>Colubroidea</taxon>
        <taxon>Elapidae</taxon>
        <taxon>Elapinae</taxon>
        <taxon>Micrurus</taxon>
    </lineage>
</organism>
<feature type="compositionally biased region" description="Basic and acidic residues" evidence="1">
    <location>
        <begin position="1"/>
        <end position="15"/>
    </location>
</feature>